<dbReference type="Pfam" id="PF00271">
    <property type="entry name" value="Helicase_C"/>
    <property type="match status" value="1"/>
</dbReference>
<dbReference type="SUPFAM" id="SSF52540">
    <property type="entry name" value="P-loop containing nucleoside triphosphate hydrolases"/>
    <property type="match status" value="2"/>
</dbReference>
<dbReference type="InterPro" id="IPR049730">
    <property type="entry name" value="SNF2/RAD54-like_C"/>
</dbReference>
<keyword evidence="9" id="KW-1185">Reference proteome</keyword>
<comment type="caution">
    <text evidence="8">The sequence shown here is derived from an EMBL/GenBank/DDBJ whole genome shotgun (WGS) entry which is preliminary data.</text>
</comment>
<organism evidence="8 9">
    <name type="scientific">Prosthecobacter algae</name>
    <dbReference type="NCBI Taxonomy" id="1144682"/>
    <lineage>
        <taxon>Bacteria</taxon>
        <taxon>Pseudomonadati</taxon>
        <taxon>Verrucomicrobiota</taxon>
        <taxon>Verrucomicrobiia</taxon>
        <taxon>Verrucomicrobiales</taxon>
        <taxon>Verrucomicrobiaceae</taxon>
        <taxon>Prosthecobacter</taxon>
    </lineage>
</organism>
<protein>
    <submittedName>
        <fullName evidence="8">DISARM system SNF2-like helicase DrmD</fullName>
    </submittedName>
</protein>
<feature type="domain" description="Helicase ATP-binding" evidence="6">
    <location>
        <begin position="133"/>
        <end position="314"/>
    </location>
</feature>
<evidence type="ECO:0000256" key="1">
    <source>
        <dbReference type="ARBA" id="ARBA00022741"/>
    </source>
</evidence>
<name>A0ABP9P5A5_9BACT</name>
<evidence type="ECO:0000256" key="4">
    <source>
        <dbReference type="ARBA" id="ARBA00022840"/>
    </source>
</evidence>
<dbReference type="SMART" id="SM00487">
    <property type="entry name" value="DEXDc"/>
    <property type="match status" value="1"/>
</dbReference>
<reference evidence="9" key="1">
    <citation type="journal article" date="2019" name="Int. J. Syst. Evol. Microbiol.">
        <title>The Global Catalogue of Microorganisms (GCM) 10K type strain sequencing project: providing services to taxonomists for standard genome sequencing and annotation.</title>
        <authorList>
            <consortium name="The Broad Institute Genomics Platform"/>
            <consortium name="The Broad Institute Genome Sequencing Center for Infectious Disease"/>
            <person name="Wu L."/>
            <person name="Ma J."/>
        </authorList>
    </citation>
    <scope>NUCLEOTIDE SEQUENCE [LARGE SCALE GENOMIC DNA]</scope>
    <source>
        <strain evidence="9">JCM 18053</strain>
    </source>
</reference>
<gene>
    <name evidence="8" type="primary">drmD</name>
    <name evidence="8" type="ORF">GCM10023213_24560</name>
</gene>
<dbReference type="Gene3D" id="3.40.50.300">
    <property type="entry name" value="P-loop containing nucleotide triphosphate hydrolases"/>
    <property type="match status" value="1"/>
</dbReference>
<dbReference type="RefSeq" id="WP_345736662.1">
    <property type="nucleotide sequence ID" value="NZ_BAABIA010000004.1"/>
</dbReference>
<keyword evidence="5" id="KW-0175">Coiled coil</keyword>
<dbReference type="Proteomes" id="UP001499852">
    <property type="component" value="Unassembled WGS sequence"/>
</dbReference>
<evidence type="ECO:0000256" key="3">
    <source>
        <dbReference type="ARBA" id="ARBA00022806"/>
    </source>
</evidence>
<accession>A0ABP9P5A5</accession>
<keyword evidence="3" id="KW-0347">Helicase</keyword>
<dbReference type="InterPro" id="IPR014001">
    <property type="entry name" value="Helicase_ATP-bd"/>
</dbReference>
<keyword evidence="2" id="KW-0378">Hydrolase</keyword>
<feature type="domain" description="Helicase C-terminal" evidence="7">
    <location>
        <begin position="520"/>
        <end position="674"/>
    </location>
</feature>
<evidence type="ECO:0000313" key="9">
    <source>
        <dbReference type="Proteomes" id="UP001499852"/>
    </source>
</evidence>
<evidence type="ECO:0000256" key="2">
    <source>
        <dbReference type="ARBA" id="ARBA00022801"/>
    </source>
</evidence>
<dbReference type="PROSITE" id="PS51192">
    <property type="entry name" value="HELICASE_ATP_BIND_1"/>
    <property type="match status" value="1"/>
</dbReference>
<dbReference type="CDD" id="cd18793">
    <property type="entry name" value="SF2_C_SNF"/>
    <property type="match status" value="1"/>
</dbReference>
<evidence type="ECO:0000256" key="5">
    <source>
        <dbReference type="SAM" id="Coils"/>
    </source>
</evidence>
<keyword evidence="1" id="KW-0547">Nucleotide-binding</keyword>
<evidence type="ECO:0000259" key="6">
    <source>
        <dbReference type="PROSITE" id="PS51192"/>
    </source>
</evidence>
<dbReference type="InterPro" id="IPR057342">
    <property type="entry name" value="DEXDc_RapA"/>
</dbReference>
<dbReference type="EMBL" id="BAABIA010000004">
    <property type="protein sequence ID" value="GAA5141033.1"/>
    <property type="molecule type" value="Genomic_DNA"/>
</dbReference>
<dbReference type="Pfam" id="PF00176">
    <property type="entry name" value="SNF2-rel_dom"/>
    <property type="match status" value="1"/>
</dbReference>
<dbReference type="NCBIfam" id="NF038317">
    <property type="entry name" value="DISARM_DrmD"/>
    <property type="match status" value="1"/>
</dbReference>
<keyword evidence="4" id="KW-0067">ATP-binding</keyword>
<dbReference type="InterPro" id="IPR000330">
    <property type="entry name" value="SNF2_N"/>
</dbReference>
<evidence type="ECO:0000313" key="8">
    <source>
        <dbReference type="EMBL" id="GAA5141033.1"/>
    </source>
</evidence>
<dbReference type="InterPro" id="IPR038718">
    <property type="entry name" value="SNF2-like_sf"/>
</dbReference>
<proteinExistence type="predicted"/>
<dbReference type="PROSITE" id="PS51194">
    <property type="entry name" value="HELICASE_CTER"/>
    <property type="match status" value="1"/>
</dbReference>
<dbReference type="PANTHER" id="PTHR10799">
    <property type="entry name" value="SNF2/RAD54 HELICASE FAMILY"/>
    <property type="match status" value="1"/>
</dbReference>
<dbReference type="CDD" id="cd18011">
    <property type="entry name" value="DEXDc_RapA"/>
    <property type="match status" value="1"/>
</dbReference>
<evidence type="ECO:0000259" key="7">
    <source>
        <dbReference type="PROSITE" id="PS51194"/>
    </source>
</evidence>
<dbReference type="Gene3D" id="3.40.50.10810">
    <property type="entry name" value="Tandem AAA-ATPase domain"/>
    <property type="match status" value="1"/>
</dbReference>
<sequence>MPPSPPINNTESRKAPSTGDIVRVRSRVHVVESAQWAPYGTTVELACLEDASQGELTSVLWEAELDTRILTQQAWESIGLKYGNRDFDSREYFASFYNTLRWNCVTATDPNLFQSPFRAGINLDAYQLEPLHKALRLPRVNLFIADDVGLGKTIEAGLIASELLLRKRVQNVVVSCPPSMLHQWRAELDSRFGLEFKILDREYIENVRQQQGFAINPWTTYPHFLVSHRLLIDDTYAAPLREWLGGHKAQSLFILDEAHHAAPASGSKYAIDSRFTRVIRDLAQCFEHRVFLSATPHNGHSNSFSALLEILDPQRFVRGVPVTKSHLTDVMVRRLKGDVRALKGGFPDRVVRQIDIDGLPANAPELRLSEMMVRYQAIREEQVKNEKQHIRNRSLIVFSHLQQRLLSSPEAFARTIGKHAETADRKFSPKASIAFLAKGIDPDSEEALLDEEEQENLLASELQKADPIIALDKEATTLLRDMVGLANEARYQPDAKVLKLLDWIAQHQCPGIARRGQPVQTGAAWTDIRVIIFTEWEASLTYLRNMLLAAIGGTDRSDQRIQIFRGSTGSDVREAIKAAFNAAPDRHPIRILLATDAAREGINLQSHCHHLFHYDIPWNPGRLEQRNGRIDRKLQPEPTVYCHYFVYRQRQEDRVLEALVKKTARIQQELGSLSQVLDRRIAQKLELGITMADVSKLVASIDAEDATAEQAASQAELEAARERQDVLQTQVTMLENRIEQARRWINYSHPAFEQALSTSLKLNRYSPLVADTTAADGATCYRFPNVATEQALDPSWTATLDTLRVAPEKGRRDHQWRKDCPVRPIRFTAPPTIDDSSVQLHLGHRVAKRLLSRFLSQGFVNHDLSRACLAQSDDSVPRVVLLGRLGLFGKHATRLHEEIITVTARWEPPAKRGDAPLKPYGRDAEARTMEILERSLLSQSAPIQDASQQLLLDSIPADIKALLPALEERAKEAETDARRKLQDRAEAEAKAMIHLLESQKKRVEAKLSETLPPDQLELALGFSADDIAQVEREAKAQRKWLEDYAIQIVEEPARIREFYEIKTPRIEPVGLVYLWPQKS</sequence>
<dbReference type="InterPro" id="IPR027417">
    <property type="entry name" value="P-loop_NTPase"/>
</dbReference>
<dbReference type="InterPro" id="IPR001650">
    <property type="entry name" value="Helicase_C-like"/>
</dbReference>
<feature type="coiled-coil region" evidence="5">
    <location>
        <begin position="963"/>
        <end position="1006"/>
    </location>
</feature>
<feature type="coiled-coil region" evidence="5">
    <location>
        <begin position="703"/>
        <end position="737"/>
    </location>
</feature>
<dbReference type="SMART" id="SM00490">
    <property type="entry name" value="HELICc"/>
    <property type="match status" value="1"/>
</dbReference>